<dbReference type="GO" id="GO:0004843">
    <property type="term" value="F:cysteine-type deubiquitinase activity"/>
    <property type="evidence" value="ECO:0007669"/>
    <property type="project" value="UniProtKB-EC"/>
</dbReference>
<keyword evidence="3" id="KW-0479">Metal-binding</keyword>
<dbReference type="PROSITE" id="PS00973">
    <property type="entry name" value="USP_2"/>
    <property type="match status" value="1"/>
</dbReference>
<dbReference type="SUPFAM" id="SSF54001">
    <property type="entry name" value="Cysteine proteinases"/>
    <property type="match status" value="1"/>
</dbReference>
<dbReference type="OrthoDB" id="2020758at2759"/>
<dbReference type="EC" id="3.4.19.12" evidence="2"/>
<keyword evidence="10" id="KW-1185">Reference proteome</keyword>
<dbReference type="PROSITE" id="PS00972">
    <property type="entry name" value="USP_1"/>
    <property type="match status" value="1"/>
</dbReference>
<organism evidence="10 12">
    <name type="scientific">Crassostrea virginica</name>
    <name type="common">Eastern oyster</name>
    <dbReference type="NCBI Taxonomy" id="6565"/>
    <lineage>
        <taxon>Eukaryota</taxon>
        <taxon>Metazoa</taxon>
        <taxon>Spiralia</taxon>
        <taxon>Lophotrochozoa</taxon>
        <taxon>Mollusca</taxon>
        <taxon>Bivalvia</taxon>
        <taxon>Autobranchia</taxon>
        <taxon>Pteriomorphia</taxon>
        <taxon>Ostreida</taxon>
        <taxon>Ostreoidea</taxon>
        <taxon>Ostreidae</taxon>
        <taxon>Crassostrea</taxon>
    </lineage>
</organism>
<feature type="domain" description="UBP-type" evidence="9">
    <location>
        <begin position="39"/>
        <end position="168"/>
    </location>
</feature>
<dbReference type="KEGG" id="cvn:111103962"/>
<name>A0A8B8AQ69_CRAVI</name>
<accession>A0A8B8AQ69</accession>
<evidence type="ECO:0000259" key="9">
    <source>
        <dbReference type="PROSITE" id="PS50271"/>
    </source>
</evidence>
<dbReference type="GeneID" id="111103962"/>
<feature type="compositionally biased region" description="Low complexity" evidence="7">
    <location>
        <begin position="581"/>
        <end position="597"/>
    </location>
</feature>
<dbReference type="InterPro" id="IPR001394">
    <property type="entry name" value="Peptidase_C19_UCH"/>
</dbReference>
<evidence type="ECO:0000256" key="3">
    <source>
        <dbReference type="ARBA" id="ARBA00022723"/>
    </source>
</evidence>
<feature type="region of interest" description="Disordered" evidence="7">
    <location>
        <begin position="1"/>
        <end position="34"/>
    </location>
</feature>
<comment type="catalytic activity">
    <reaction evidence="1">
        <text>Thiol-dependent hydrolysis of ester, thioester, amide, peptide and isopeptide bonds formed by the C-terminal Gly of ubiquitin (a 76-residue protein attached to proteins as an intracellular targeting signal).</text>
        <dbReference type="EC" id="3.4.19.12"/>
    </reaction>
</comment>
<dbReference type="Gene3D" id="3.90.70.10">
    <property type="entry name" value="Cysteine proteinases"/>
    <property type="match status" value="2"/>
</dbReference>
<dbReference type="PROSITE" id="PS50271">
    <property type="entry name" value="ZF_UBP"/>
    <property type="match status" value="1"/>
</dbReference>
<feature type="compositionally biased region" description="Basic and acidic residues" evidence="7">
    <location>
        <begin position="514"/>
        <end position="530"/>
    </location>
</feature>
<dbReference type="InterPro" id="IPR018200">
    <property type="entry name" value="USP_CS"/>
</dbReference>
<evidence type="ECO:0000256" key="1">
    <source>
        <dbReference type="ARBA" id="ARBA00000707"/>
    </source>
</evidence>
<dbReference type="RefSeq" id="XP_022293329.1">
    <property type="nucleotide sequence ID" value="XM_022437621.1"/>
</dbReference>
<feature type="region of interest" description="Disordered" evidence="7">
    <location>
        <begin position="427"/>
        <end position="547"/>
    </location>
</feature>
<dbReference type="PANTHER" id="PTHR21646">
    <property type="entry name" value="UBIQUITIN CARBOXYL-TERMINAL HYDROLASE"/>
    <property type="match status" value="1"/>
</dbReference>
<dbReference type="PANTHER" id="PTHR21646:SF39">
    <property type="entry name" value="UBIQUITIN CARBOXYL-TERMINAL HYDROLASE 16"/>
    <property type="match status" value="1"/>
</dbReference>
<dbReference type="InterPro" id="IPR028889">
    <property type="entry name" value="USP"/>
</dbReference>
<evidence type="ECO:0000259" key="8">
    <source>
        <dbReference type="PROSITE" id="PS50235"/>
    </source>
</evidence>
<feature type="domain" description="USP" evidence="8">
    <location>
        <begin position="210"/>
        <end position="1038"/>
    </location>
</feature>
<dbReference type="CDD" id="cd02667">
    <property type="entry name" value="Peptidase_C19K"/>
    <property type="match status" value="1"/>
</dbReference>
<reference evidence="11 12" key="1">
    <citation type="submission" date="2025-04" db="UniProtKB">
        <authorList>
            <consortium name="RefSeq"/>
        </authorList>
    </citation>
    <scope>IDENTIFICATION</scope>
    <source>
        <tissue evidence="11 12">Whole sample</tissue>
    </source>
</reference>
<evidence type="ECO:0000256" key="2">
    <source>
        <dbReference type="ARBA" id="ARBA00012759"/>
    </source>
</evidence>
<dbReference type="InterPro" id="IPR013083">
    <property type="entry name" value="Znf_RING/FYVE/PHD"/>
</dbReference>
<dbReference type="AlphaFoldDB" id="A0A8B8AQ69"/>
<evidence type="ECO:0000256" key="5">
    <source>
        <dbReference type="ARBA" id="ARBA00022833"/>
    </source>
</evidence>
<sequence length="1039" mass="115375">MRVLESGATPSYNMGKNKKHKIRKTKEVSDSSDDALPVPSCNHINMAVNVAAMRKGLLKQVYGECASCTNETKVSGEGETSLGAEAAPAVLETEPTLWVCLQCGNQGCDRNSREKHALKHYETPRSSCHCLVINTTSWTVWCYKCDDEVQLEQSKRLQESVDIIRKQAGLPQSETVRKQSQTISSSSVVDQAFKPSTLTPRSSGLCSKVKGLSNLGNTCFFNAVMQNLTQTPCIESVVVERSKKGRLSTLTCKGDSDLDSSSGGEDNDVETPVDLSPIEIVLPEAGPLTQTMIAFLQEMNNSTGRSSTVNPTDLFSQICKKAQRFRGFQQQDSHELLRYLLDNMRTEEIKRGQSGILKHFKLPENVNPKKVDEEMKEKIKEYGRQVKHTFVDSLFGGYLMSTVTCEECKNISQIFEPFLDLSLPVTEEKPTRPNQMLGGRKKESVTSEHNEETVLEHHDRPSKHLEKKLKKQAKREAKKKAKISKNRVSPSEDPDTAKIGEEEGEQEGAEREEEGAGKEQDEESSSREDPSDADIEDNLESDTSRCFSKHSLENSITELPSSSQENVGADQIGSHEVDVGTSSSNTDTLTSGTSTSTIKQEEEEEVQKTSTTQNHTGDLDLKGDNPSNKDSLSNTKLGFNGVHENAVFENECSTSDGCFNNCQENGDIENEEAIENSYRISSESNINHGIPKIKHLTNYESELCRRTNSENGEPQNGFHPIKKEGIMNGESVNSHSRNSSTSEMTAKLGNLILEDSAALNNQEEGHRENSFHETQGGGSNCEKGSVNVSTPTPQHSNNKKEIKKEALVRSKVTLGAKYHPTSRECTIMSCIHQFTSAELLTGNNKFGCDKCTQIKYKQGLSKDKKEKVYSNAAKQYLINTPPAVLTLHLKRFEQVGFSSRKVNRHVDFPFVLDLAPFCSSLCQGVRPGQKKVLYALYGVVEHSGRLNAGHYTAYVKVRPNIGITTDFLSSGAPSIKDCIKRYLEVQNSTASLEEQEESIVERLVPPGKWYHISDSRVSETTESTVQRAQAYLLFYERIY</sequence>
<keyword evidence="4 6" id="KW-0863">Zinc-finger</keyword>
<feature type="compositionally biased region" description="Polar residues" evidence="7">
    <location>
        <begin position="786"/>
        <end position="796"/>
    </location>
</feature>
<proteinExistence type="predicted"/>
<feature type="region of interest" description="Disordered" evidence="7">
    <location>
        <begin position="575"/>
        <end position="636"/>
    </location>
</feature>
<evidence type="ECO:0000313" key="12">
    <source>
        <dbReference type="RefSeq" id="XP_022293330.1"/>
    </source>
</evidence>
<evidence type="ECO:0000256" key="7">
    <source>
        <dbReference type="SAM" id="MobiDB-lite"/>
    </source>
</evidence>
<feature type="compositionally biased region" description="Acidic residues" evidence="7">
    <location>
        <begin position="502"/>
        <end position="513"/>
    </location>
</feature>
<dbReference type="InterPro" id="IPR001607">
    <property type="entry name" value="Znf_UBP"/>
</dbReference>
<evidence type="ECO:0000313" key="10">
    <source>
        <dbReference type="Proteomes" id="UP000694844"/>
    </source>
</evidence>
<protein>
    <recommendedName>
        <fullName evidence="2">ubiquitinyl hydrolase 1</fullName>
        <ecNumber evidence="2">3.4.19.12</ecNumber>
    </recommendedName>
</protein>
<dbReference type="SUPFAM" id="SSF57850">
    <property type="entry name" value="RING/U-box"/>
    <property type="match status" value="1"/>
</dbReference>
<dbReference type="GO" id="GO:0008270">
    <property type="term" value="F:zinc ion binding"/>
    <property type="evidence" value="ECO:0007669"/>
    <property type="project" value="UniProtKB-KW"/>
</dbReference>
<gene>
    <name evidence="11 12" type="primary">LOC111103962</name>
</gene>
<feature type="compositionally biased region" description="Basic residues" evidence="7">
    <location>
        <begin position="465"/>
        <end position="485"/>
    </location>
</feature>
<dbReference type="GO" id="GO:0016579">
    <property type="term" value="P:protein deubiquitination"/>
    <property type="evidence" value="ECO:0007669"/>
    <property type="project" value="InterPro"/>
</dbReference>
<feature type="compositionally biased region" description="Polar residues" evidence="7">
    <location>
        <begin position="625"/>
        <end position="636"/>
    </location>
</feature>
<dbReference type="Gene3D" id="3.30.40.10">
    <property type="entry name" value="Zinc/RING finger domain, C3HC4 (zinc finger)"/>
    <property type="match status" value="1"/>
</dbReference>
<feature type="compositionally biased region" description="Basic and acidic residues" evidence="7">
    <location>
        <begin position="440"/>
        <end position="464"/>
    </location>
</feature>
<feature type="compositionally biased region" description="Acidic residues" evidence="7">
    <location>
        <begin position="531"/>
        <end position="540"/>
    </location>
</feature>
<evidence type="ECO:0000256" key="4">
    <source>
        <dbReference type="ARBA" id="ARBA00022771"/>
    </source>
</evidence>
<feature type="region of interest" description="Disordered" evidence="7">
    <location>
        <begin position="762"/>
        <end position="800"/>
    </location>
</feature>
<dbReference type="InterPro" id="IPR050185">
    <property type="entry name" value="Ub_carboxyl-term_hydrolase"/>
</dbReference>
<dbReference type="InterPro" id="IPR038765">
    <property type="entry name" value="Papain-like_cys_pep_sf"/>
</dbReference>
<dbReference type="PROSITE" id="PS50235">
    <property type="entry name" value="USP_3"/>
    <property type="match status" value="1"/>
</dbReference>
<dbReference type="Proteomes" id="UP000694844">
    <property type="component" value="Chromosome 7"/>
</dbReference>
<dbReference type="RefSeq" id="XP_022293330.1">
    <property type="nucleotide sequence ID" value="XM_022437622.1"/>
</dbReference>
<keyword evidence="5" id="KW-0862">Zinc</keyword>
<evidence type="ECO:0000256" key="6">
    <source>
        <dbReference type="PROSITE-ProRule" id="PRU00502"/>
    </source>
</evidence>
<evidence type="ECO:0000313" key="11">
    <source>
        <dbReference type="RefSeq" id="XP_022293329.1"/>
    </source>
</evidence>
<dbReference type="Pfam" id="PF00443">
    <property type="entry name" value="UCH"/>
    <property type="match status" value="1"/>
</dbReference>
<feature type="region of interest" description="Disordered" evidence="7">
    <location>
        <begin position="251"/>
        <end position="271"/>
    </location>
</feature>
<dbReference type="Pfam" id="PF02148">
    <property type="entry name" value="zf-UBP"/>
    <property type="match status" value="1"/>
</dbReference>